<organism evidence="4 5">
    <name type="scientific">Pichia sorbitophila (strain ATCC MYA-4447 / BCRC 22081 / CBS 7064 / NBRC 10061 / NRRL Y-12695)</name>
    <name type="common">Hybrid yeast</name>
    <dbReference type="NCBI Taxonomy" id="559304"/>
    <lineage>
        <taxon>Eukaryota</taxon>
        <taxon>Fungi</taxon>
        <taxon>Dikarya</taxon>
        <taxon>Ascomycota</taxon>
        <taxon>Saccharomycotina</taxon>
        <taxon>Pichiomycetes</taxon>
        <taxon>Debaryomycetaceae</taxon>
        <taxon>Millerozyma</taxon>
    </lineage>
</organism>
<evidence type="ECO:0000256" key="1">
    <source>
        <dbReference type="SAM" id="MobiDB-lite"/>
    </source>
</evidence>
<name>G8YL97_PICSO</name>
<dbReference type="Gene3D" id="1.25.40.10">
    <property type="entry name" value="Tetratricopeptide repeat domain"/>
    <property type="match status" value="1"/>
</dbReference>
<dbReference type="EMBL" id="FO082054">
    <property type="protein sequence ID" value="CCE88831.1"/>
    <property type="molecule type" value="Genomic_DNA"/>
</dbReference>
<keyword evidence="5" id="KW-1185">Reference proteome</keyword>
<dbReference type="OrthoDB" id="69928at2759"/>
<evidence type="ECO:0000259" key="3">
    <source>
        <dbReference type="Pfam" id="PF10374"/>
    </source>
</evidence>
<evidence type="ECO:0000259" key="2">
    <source>
        <dbReference type="Pfam" id="PF10373"/>
    </source>
</evidence>
<dbReference type="STRING" id="559304.G8YL97"/>
<feature type="region of interest" description="Disordered" evidence="1">
    <location>
        <begin position="731"/>
        <end position="786"/>
    </location>
</feature>
<feature type="region of interest" description="Disordered" evidence="1">
    <location>
        <begin position="644"/>
        <end position="708"/>
    </location>
</feature>
<dbReference type="InterPro" id="IPR011990">
    <property type="entry name" value="TPR-like_helical_dom_sf"/>
</dbReference>
<dbReference type="InParanoid" id="G8YL97"/>
<evidence type="ECO:0000313" key="5">
    <source>
        <dbReference type="Proteomes" id="UP000005222"/>
    </source>
</evidence>
<feature type="compositionally biased region" description="Polar residues" evidence="1">
    <location>
        <begin position="772"/>
        <end position="781"/>
    </location>
</feature>
<dbReference type="InterPro" id="IPR019458">
    <property type="entry name" value="Est1-like_N"/>
</dbReference>
<accession>G8YL97</accession>
<dbReference type="Pfam" id="PF10373">
    <property type="entry name" value="EST1_DNA_bind"/>
    <property type="match status" value="1"/>
</dbReference>
<dbReference type="AlphaFoldDB" id="G8YL97"/>
<feature type="compositionally biased region" description="Basic and acidic residues" evidence="1">
    <location>
        <begin position="681"/>
        <end position="698"/>
    </location>
</feature>
<feature type="domain" description="DNA/RNA-binding" evidence="2">
    <location>
        <begin position="248"/>
        <end position="537"/>
    </location>
</feature>
<dbReference type="OMA" id="RELAKCY"/>
<gene>
    <name evidence="4" type="primary">Piso0_001617</name>
    <name evidence="4" type="ORF">GNLVRS01_PISO0F10323g</name>
</gene>
<feature type="domain" description="Telomerase activating protein Est1-like N-terminal" evidence="3">
    <location>
        <begin position="78"/>
        <end position="212"/>
    </location>
</feature>
<dbReference type="HOGENOM" id="CLU_015710_0_0_1"/>
<dbReference type="SUPFAM" id="SSF48452">
    <property type="entry name" value="TPR-like"/>
    <property type="match status" value="1"/>
</dbReference>
<dbReference type="Proteomes" id="UP000005222">
    <property type="component" value="Chromosome F"/>
</dbReference>
<reference evidence="4 5" key="1">
    <citation type="journal article" date="2012" name="G3 (Bethesda)">
        <title>Pichia sorbitophila, an interspecies yeast hybrid reveals early steps of genome resolution following polyploidization.</title>
        <authorList>
            <person name="Leh Louis V."/>
            <person name="Despons L."/>
            <person name="Friedrich A."/>
            <person name="Martin T."/>
            <person name="Durrens P."/>
            <person name="Casaregola S."/>
            <person name="Neuveglise C."/>
            <person name="Fairhead C."/>
            <person name="Marck C."/>
            <person name="Cruz J.A."/>
            <person name="Straub M.L."/>
            <person name="Kugler V."/>
            <person name="Sacerdot C."/>
            <person name="Uzunov Z."/>
            <person name="Thierry A."/>
            <person name="Weiss S."/>
            <person name="Bleykasten C."/>
            <person name="De Montigny J."/>
            <person name="Jacques N."/>
            <person name="Jung P."/>
            <person name="Lemaire M."/>
            <person name="Mallet S."/>
            <person name="Morel G."/>
            <person name="Richard G.F."/>
            <person name="Sarkar A."/>
            <person name="Savel G."/>
            <person name="Schacherer J."/>
            <person name="Seret M.L."/>
            <person name="Talla E."/>
            <person name="Samson G."/>
            <person name="Jubin C."/>
            <person name="Poulain J."/>
            <person name="Vacherie B."/>
            <person name="Barbe V."/>
            <person name="Pelletier E."/>
            <person name="Sherman D.J."/>
            <person name="Westhof E."/>
            <person name="Weissenbach J."/>
            <person name="Baret P.V."/>
            <person name="Wincker P."/>
            <person name="Gaillardin C."/>
            <person name="Dujon B."/>
            <person name="Souciet J.L."/>
        </authorList>
    </citation>
    <scope>NUCLEOTIDE SEQUENCE [LARGE SCALE GENOMIC DNA]</scope>
    <source>
        <strain evidence="5">ATCC MYA-4447 / BCRC 22081 / CBS 7064 / NBRC 10061 / NRRL Y-12695</strain>
    </source>
</reference>
<evidence type="ECO:0000313" key="4">
    <source>
        <dbReference type="EMBL" id="CCE88831.1"/>
    </source>
</evidence>
<protein>
    <submittedName>
        <fullName evidence="4">Piso0_001617 protein</fullName>
    </submittedName>
</protein>
<dbReference type="InterPro" id="IPR018834">
    <property type="entry name" value="DNA/RNA-bd_Est1-type"/>
</dbReference>
<feature type="compositionally biased region" description="Polar residues" evidence="1">
    <location>
        <begin position="731"/>
        <end position="748"/>
    </location>
</feature>
<dbReference type="Pfam" id="PF10374">
    <property type="entry name" value="EST1"/>
    <property type="match status" value="1"/>
</dbReference>
<dbReference type="FunCoup" id="G8YL97">
    <property type="interactions" value="316"/>
</dbReference>
<sequence length="926" mass="106203">MSLTSEEIKNYKTNLNDFLGRKYVDQSLLLGFNNLLQSKFQAWVIADCNGYYEEMEKSSGPSSSLVDTADVEFKTIRIFEVLWSEFHYPIIKFFKLQHAQLYTEFAASVLNDKSKKKSGDKKPLNAVEIRKLNDNFVKFTKQASSYYSVLLKHFATHYKNPLLPSKFLKEFNFLISPNSLETTNASLQANLLFLIHRCLMSLGDLDRHKAFLQVSYVNPCLSQKNFWNYRQLTEDNKLSKLMPQYGRSMKSYQSSILLLPALNEPYNHIGMIYNLCGAKFDACYWFLRSQFTRIPNYTLGITNFNTILKKDTFIRALPGVIFGKNDSSRKKRDQLNTVFICLIGYYYLPDQYRQNMGVFINNIKYSKVEAYFFEHLESYFNSSYEGEEESIHNFIKQFVIIISCQKLITEKKAKETDDYNKFLFKYTSKILNGYSTVKLNTTSLSNILTFFRLLLNWFKEDKGALRSLSARTEAINSLFGLCNKILSFVFSEQSGSTHLINKEEFSIPLEQNKRPTRPYYFEEDVAFKDFSLIRFQFKDFNDDQFFTSNQIDLLTGNNSGLFDEDGLFPTFLSNERIDEVRKLSTKMGISKALKRQIKDFENYLRLQACTLLLKKILDSCSSSVSLDMEKLQFVRIKDGAAKNKQKRTDKVKVKSESVLPEQSRSRNKKDKEQSKSSVSRDNAEKRVEPSDTSKKDPVPMEDISPNKVVSVPKSIEEINDIILNHSNKLQNDLQKPKTSPHVINSSASEEVARPASTYSGSIWSHAPGDSLSLPQTAQQPSEKVDSLEALGEGQPLSQRLQQSSDFKMEGTFSPKGNQTFPYVAPQPSANGSLPQPVFPNFQHPLPPQYSLPFQYPQGGFGIPPMMNAPIDSIYSPNQLHSDMAKNVPPISNQQFVSPYPFIPFPPQNMPVQNKHNSQQNVFNPFN</sequence>
<dbReference type="eggNOG" id="KOG2162">
    <property type="taxonomic scope" value="Eukaryota"/>
</dbReference>
<proteinExistence type="predicted"/>
<feature type="compositionally biased region" description="Basic and acidic residues" evidence="1">
    <location>
        <begin position="644"/>
        <end position="655"/>
    </location>
</feature>